<name>A0A2G4F3Q2_9CYAN</name>
<proteinExistence type="predicted"/>
<dbReference type="RefSeq" id="WP_096830178.1">
    <property type="nucleotide sequence ID" value="NZ_NXIB02000022.1"/>
</dbReference>
<comment type="caution">
    <text evidence="1">The sequence shown here is derived from an EMBL/GenBank/DDBJ whole genome shotgun (WGS) entry which is preliminary data.</text>
</comment>
<evidence type="ECO:0000313" key="1">
    <source>
        <dbReference type="EMBL" id="PHX56376.1"/>
    </source>
</evidence>
<dbReference type="Proteomes" id="UP000226442">
    <property type="component" value="Unassembled WGS sequence"/>
</dbReference>
<keyword evidence="2" id="KW-1185">Reference proteome</keyword>
<dbReference type="GO" id="GO:0016787">
    <property type="term" value="F:hydrolase activity"/>
    <property type="evidence" value="ECO:0007669"/>
    <property type="project" value="UniProtKB-KW"/>
</dbReference>
<dbReference type="OrthoDB" id="9813491at2"/>
<sequence>MEKEYYKLVRDRIPEIIRQSGNECEVVILSETEYRQALRHKLIEEAGEVAEANGDELVAELADLYEVIDALMLSYGISGDRILEAQVKRKEERGSFTQKIMLLRTSSIKGEN</sequence>
<reference evidence="1" key="1">
    <citation type="submission" date="2017-10" db="EMBL/GenBank/DDBJ databases">
        <title>Draft genome sequence of the planktic cyanobacteria Tychonema bourrellyi isolated from alpine lentic freshwater.</title>
        <authorList>
            <person name="Tett A."/>
            <person name="Armanini F."/>
            <person name="Asnicar F."/>
            <person name="Boscaini A."/>
            <person name="Pasolli E."/>
            <person name="Zolfo M."/>
            <person name="Donati C."/>
            <person name="Salmaso N."/>
            <person name="Segata N."/>
        </authorList>
    </citation>
    <scope>NUCLEOTIDE SEQUENCE</scope>
    <source>
        <strain evidence="1">FEM_GT703</strain>
    </source>
</reference>
<gene>
    <name evidence="1" type="ORF">CP500_005780</name>
</gene>
<protein>
    <submittedName>
        <fullName evidence="1">Nucleotide pyrophosphohydrolase</fullName>
    </submittedName>
</protein>
<organism evidence="1 2">
    <name type="scientific">Tychonema bourrellyi FEM_GT703</name>
    <dbReference type="NCBI Taxonomy" id="2040638"/>
    <lineage>
        <taxon>Bacteria</taxon>
        <taxon>Bacillati</taxon>
        <taxon>Cyanobacteriota</taxon>
        <taxon>Cyanophyceae</taxon>
        <taxon>Oscillatoriophycideae</taxon>
        <taxon>Oscillatoriales</taxon>
        <taxon>Microcoleaceae</taxon>
        <taxon>Tychonema</taxon>
    </lineage>
</organism>
<dbReference type="EMBL" id="NXIB02000022">
    <property type="protein sequence ID" value="PHX56376.1"/>
    <property type="molecule type" value="Genomic_DNA"/>
</dbReference>
<dbReference type="SUPFAM" id="SSF101386">
    <property type="entry name" value="all-alpha NTP pyrophosphatases"/>
    <property type="match status" value="1"/>
</dbReference>
<dbReference type="InterPro" id="IPR038735">
    <property type="entry name" value="MSMEG_1276-like_NTP-PPase_dom"/>
</dbReference>
<accession>A0A2G4F3Q2</accession>
<evidence type="ECO:0000313" key="2">
    <source>
        <dbReference type="Proteomes" id="UP000226442"/>
    </source>
</evidence>
<dbReference type="AlphaFoldDB" id="A0A2G4F3Q2"/>
<dbReference type="CDD" id="cd11532">
    <property type="entry name" value="NTP-PPase_COG4997"/>
    <property type="match status" value="1"/>
</dbReference>